<dbReference type="PANTHER" id="PTHR10192">
    <property type="entry name" value="MOLYBDOPTERIN BIOSYNTHESIS PROTEIN"/>
    <property type="match status" value="1"/>
</dbReference>
<dbReference type="EMBL" id="CAUOFW020005092">
    <property type="protein sequence ID" value="CAK9168564.1"/>
    <property type="molecule type" value="Genomic_DNA"/>
</dbReference>
<sequence>MDEHCVRKPEQTMISAEEALDIVLRVAQRLPPVTLPLHEALGKILAEDIRAPDPLPPYPASVKDGYAVVALDGHGEYPIIVESRAGNDGVGVTITPGTVAYVTTGGKSDYIQFDIWVMRGCDGAKVDGSALVLWGGTMMEGDWVLQGKGKVNVMVDVRVIVVLGLVLLVVG</sequence>
<dbReference type="SUPFAM" id="SSF63882">
    <property type="entry name" value="MoeA N-terminal region -like"/>
    <property type="match status" value="1"/>
</dbReference>
<comment type="catalytic activity">
    <reaction evidence="1">
        <text>adenylyl-molybdopterin + molybdate = Mo-molybdopterin + AMP + H(+)</text>
        <dbReference type="Rhea" id="RHEA:35047"/>
        <dbReference type="ChEBI" id="CHEBI:15378"/>
        <dbReference type="ChEBI" id="CHEBI:36264"/>
        <dbReference type="ChEBI" id="CHEBI:62727"/>
        <dbReference type="ChEBI" id="CHEBI:71302"/>
        <dbReference type="ChEBI" id="CHEBI:456215"/>
    </reaction>
</comment>
<accession>A0ABC8TGX7</accession>
<keyword evidence="1" id="KW-0460">Magnesium</keyword>
<keyword evidence="1" id="KW-0501">Molybdenum cofactor biosynthesis</keyword>
<dbReference type="Gene3D" id="3.90.105.10">
    <property type="entry name" value="Molybdopterin biosynthesis moea protein, domain 2"/>
    <property type="match status" value="1"/>
</dbReference>
<feature type="domain" description="MoeA N-terminal and linker" evidence="2">
    <location>
        <begin position="14"/>
        <end position="106"/>
    </location>
</feature>
<dbReference type="InterPro" id="IPR005110">
    <property type="entry name" value="MoeA_linker/N"/>
</dbReference>
<dbReference type="InterPro" id="IPR038987">
    <property type="entry name" value="MoeA-like"/>
</dbReference>
<dbReference type="GO" id="GO:0061598">
    <property type="term" value="F:molybdopterin adenylyltransferase activity"/>
    <property type="evidence" value="ECO:0007669"/>
    <property type="project" value="UniProtKB-UniRule"/>
</dbReference>
<dbReference type="Pfam" id="PF03453">
    <property type="entry name" value="MoeA_N"/>
    <property type="match status" value="1"/>
</dbReference>
<keyword evidence="1" id="KW-0479">Metal-binding</keyword>
<dbReference type="GO" id="GO:0061599">
    <property type="term" value="F:molybdopterin molybdotransferase activity"/>
    <property type="evidence" value="ECO:0007669"/>
    <property type="project" value="UniProtKB-UniRule"/>
</dbReference>
<name>A0ABC8TGX7_9AQUA</name>
<comment type="catalytic activity">
    <reaction evidence="1">
        <text>molybdopterin + ATP + H(+) = adenylyl-molybdopterin + diphosphate</text>
        <dbReference type="Rhea" id="RHEA:31331"/>
        <dbReference type="ChEBI" id="CHEBI:15378"/>
        <dbReference type="ChEBI" id="CHEBI:30616"/>
        <dbReference type="ChEBI" id="CHEBI:33019"/>
        <dbReference type="ChEBI" id="CHEBI:58698"/>
        <dbReference type="ChEBI" id="CHEBI:62727"/>
    </reaction>
</comment>
<keyword evidence="1" id="KW-0808">Transferase</keyword>
<protein>
    <recommendedName>
        <fullName evidence="1">Molybdopterin biosynthesis protein CNX1</fullName>
    </recommendedName>
    <alternativeName>
        <fullName evidence="1">Molybdenum cofactor biosynthesis enzyme CNX1</fullName>
    </alternativeName>
    <domain>
        <recommendedName>
            <fullName evidence="1">Molybdopterin molybdenumtransferase</fullName>
            <shortName evidence="1">MPT Mo-transferase</shortName>
            <ecNumber evidence="1">2.10.1.1</ecNumber>
        </recommendedName>
        <alternativeName>
            <fullName evidence="1">Domain E</fullName>
        </alternativeName>
    </domain>
    <domain>
        <recommendedName>
            <fullName evidence="1">Molybdopterin adenylyltransferase</fullName>
            <shortName evidence="1">MPT adenylyltransferase</shortName>
            <ecNumber evidence="1">2.7.7.75</ecNumber>
        </recommendedName>
        <alternativeName>
            <fullName evidence="1">Domain G</fullName>
        </alternativeName>
    </domain>
</protein>
<evidence type="ECO:0000256" key="1">
    <source>
        <dbReference type="RuleBase" id="RU365090"/>
    </source>
</evidence>
<dbReference type="Proteomes" id="UP001642360">
    <property type="component" value="Unassembled WGS sequence"/>
</dbReference>
<reference evidence="3 4" key="1">
    <citation type="submission" date="2024-02" db="EMBL/GenBank/DDBJ databases">
        <authorList>
            <person name="Vignale AGUSTIN F."/>
            <person name="Sosa J E."/>
            <person name="Modenutti C."/>
        </authorList>
    </citation>
    <scope>NUCLEOTIDE SEQUENCE [LARGE SCALE GENOMIC DNA]</scope>
</reference>
<comment type="caution">
    <text evidence="3">The sequence shown here is derived from an EMBL/GenBank/DDBJ whole genome shotgun (WGS) entry which is preliminary data.</text>
</comment>
<keyword evidence="4" id="KW-1185">Reference proteome</keyword>
<dbReference type="GO" id="GO:0006777">
    <property type="term" value="P:Mo-molybdopterin cofactor biosynthetic process"/>
    <property type="evidence" value="ECO:0007669"/>
    <property type="project" value="UniProtKB-UniRule"/>
</dbReference>
<dbReference type="InterPro" id="IPR036135">
    <property type="entry name" value="MoeA_linker/N_sf"/>
</dbReference>
<evidence type="ECO:0000313" key="4">
    <source>
        <dbReference type="Proteomes" id="UP001642360"/>
    </source>
</evidence>
<organism evidence="3 4">
    <name type="scientific">Ilex paraguariensis</name>
    <name type="common">yerba mate</name>
    <dbReference type="NCBI Taxonomy" id="185542"/>
    <lineage>
        <taxon>Eukaryota</taxon>
        <taxon>Viridiplantae</taxon>
        <taxon>Streptophyta</taxon>
        <taxon>Embryophyta</taxon>
        <taxon>Tracheophyta</taxon>
        <taxon>Spermatophyta</taxon>
        <taxon>Magnoliopsida</taxon>
        <taxon>eudicotyledons</taxon>
        <taxon>Gunneridae</taxon>
        <taxon>Pentapetalae</taxon>
        <taxon>asterids</taxon>
        <taxon>campanulids</taxon>
        <taxon>Aquifoliales</taxon>
        <taxon>Aquifoliaceae</taxon>
        <taxon>Ilex</taxon>
    </lineage>
</organism>
<comment type="cofactor">
    <cofactor evidence="1">
        <name>Mg(2+)</name>
        <dbReference type="ChEBI" id="CHEBI:18420"/>
    </cofactor>
</comment>
<keyword evidence="1" id="KW-0500">Molybdenum</keyword>
<dbReference type="EC" id="2.10.1.1" evidence="1"/>
<evidence type="ECO:0000313" key="3">
    <source>
        <dbReference type="EMBL" id="CAK9168564.1"/>
    </source>
</evidence>
<gene>
    <name evidence="3" type="ORF">ILEXP_LOCUS37959</name>
</gene>
<dbReference type="EC" id="2.7.7.75" evidence="1"/>
<dbReference type="GO" id="GO:0005524">
    <property type="term" value="F:ATP binding"/>
    <property type="evidence" value="ECO:0007669"/>
    <property type="project" value="UniProtKB-UniRule"/>
</dbReference>
<dbReference type="PANTHER" id="PTHR10192:SF5">
    <property type="entry name" value="GEPHYRIN"/>
    <property type="match status" value="1"/>
</dbReference>
<comment type="function">
    <text evidence="1">Catalyzes two steps in the biosynthesis of the molybdenum cofactor. In the first step, molybdopterin is adenylated. Subsequently, molybdate is inserted into adenylated molybdopterin and AMP is released.</text>
</comment>
<evidence type="ECO:0000259" key="2">
    <source>
        <dbReference type="Pfam" id="PF03453"/>
    </source>
</evidence>
<dbReference type="GO" id="GO:0046872">
    <property type="term" value="F:metal ion binding"/>
    <property type="evidence" value="ECO:0007669"/>
    <property type="project" value="UniProtKB-UniRule"/>
</dbReference>
<comment type="similarity">
    <text evidence="1">Belongs to the MoeA family.</text>
</comment>
<dbReference type="AlphaFoldDB" id="A0ABC8TGX7"/>
<comment type="pathway">
    <text evidence="1">Cofactor biosynthesis; molybdopterin biosynthesis.</text>
</comment>
<proteinExistence type="inferred from homology"/>